<accession>A0ABU2A9M9</accession>
<keyword evidence="3 5" id="KW-0597">Phosphoprotein</keyword>
<evidence type="ECO:0000256" key="5">
    <source>
        <dbReference type="PROSITE-ProRule" id="PRU00169"/>
    </source>
</evidence>
<proteinExistence type="predicted"/>
<dbReference type="InterPro" id="IPR000014">
    <property type="entry name" value="PAS"/>
</dbReference>
<dbReference type="InterPro" id="IPR013655">
    <property type="entry name" value="PAS_fold_3"/>
</dbReference>
<feature type="modified residue" description="4-aspartylphosphate" evidence="5">
    <location>
        <position position="612"/>
    </location>
</feature>
<dbReference type="InterPro" id="IPR005467">
    <property type="entry name" value="His_kinase_dom"/>
</dbReference>
<dbReference type="SMART" id="SM00091">
    <property type="entry name" value="PAS"/>
    <property type="match status" value="2"/>
</dbReference>
<protein>
    <recommendedName>
        <fullName evidence="2">histidine kinase</fullName>
        <ecNumber evidence="2">2.7.13.3</ecNumber>
    </recommendedName>
</protein>
<keyword evidence="12" id="KW-1185">Reference proteome</keyword>
<feature type="domain" description="Response regulatory" evidence="8">
    <location>
        <begin position="563"/>
        <end position="677"/>
    </location>
</feature>
<dbReference type="PRINTS" id="PR00344">
    <property type="entry name" value="BCTRLSENSOR"/>
</dbReference>
<dbReference type="InterPro" id="IPR003594">
    <property type="entry name" value="HATPase_dom"/>
</dbReference>
<dbReference type="Gene3D" id="3.30.450.20">
    <property type="entry name" value="PAS domain"/>
    <property type="match status" value="1"/>
</dbReference>
<evidence type="ECO:0000259" key="7">
    <source>
        <dbReference type="PROSITE" id="PS50109"/>
    </source>
</evidence>
<evidence type="ECO:0000259" key="9">
    <source>
        <dbReference type="PROSITE" id="PS50112"/>
    </source>
</evidence>
<reference evidence="11 12" key="1">
    <citation type="submission" date="2023-07" db="EMBL/GenBank/DDBJ databases">
        <title>Sorghum-associated microbial communities from plants grown in Nebraska, USA.</title>
        <authorList>
            <person name="Schachtman D."/>
        </authorList>
    </citation>
    <scope>NUCLEOTIDE SEQUENCE [LARGE SCALE GENOMIC DNA]</scope>
    <source>
        <strain evidence="11 12">BE316</strain>
    </source>
</reference>
<dbReference type="SMART" id="SM00448">
    <property type="entry name" value="REC"/>
    <property type="match status" value="1"/>
</dbReference>
<dbReference type="Pfam" id="PF00072">
    <property type="entry name" value="Response_reg"/>
    <property type="match status" value="1"/>
</dbReference>
<dbReference type="SMART" id="SM00086">
    <property type="entry name" value="PAC"/>
    <property type="match status" value="1"/>
</dbReference>
<dbReference type="Gene3D" id="3.40.50.2300">
    <property type="match status" value="1"/>
</dbReference>
<dbReference type="InterPro" id="IPR011006">
    <property type="entry name" value="CheY-like_superfamily"/>
</dbReference>
<dbReference type="PROSITE" id="PS50109">
    <property type="entry name" value="HIS_KIN"/>
    <property type="match status" value="1"/>
</dbReference>
<dbReference type="InterPro" id="IPR036890">
    <property type="entry name" value="HATPase_C_sf"/>
</dbReference>
<dbReference type="InterPro" id="IPR004358">
    <property type="entry name" value="Sig_transdc_His_kin-like_C"/>
</dbReference>
<evidence type="ECO:0000259" key="8">
    <source>
        <dbReference type="PROSITE" id="PS50110"/>
    </source>
</evidence>
<evidence type="ECO:0000256" key="4">
    <source>
        <dbReference type="ARBA" id="ARBA00023012"/>
    </source>
</evidence>
<dbReference type="SUPFAM" id="SSF47384">
    <property type="entry name" value="Homodimeric domain of signal transducing histidine kinase"/>
    <property type="match status" value="1"/>
</dbReference>
<dbReference type="SMART" id="SM00388">
    <property type="entry name" value="HisKA"/>
    <property type="match status" value="1"/>
</dbReference>
<evidence type="ECO:0000313" key="11">
    <source>
        <dbReference type="EMBL" id="MDR7333298.1"/>
    </source>
</evidence>
<dbReference type="RefSeq" id="WP_310328777.1">
    <property type="nucleotide sequence ID" value="NZ_JAVDXV010000004.1"/>
</dbReference>
<dbReference type="PANTHER" id="PTHR45339">
    <property type="entry name" value="HYBRID SIGNAL TRANSDUCTION HISTIDINE KINASE J"/>
    <property type="match status" value="1"/>
</dbReference>
<dbReference type="Pfam" id="PF08447">
    <property type="entry name" value="PAS_3"/>
    <property type="match status" value="1"/>
</dbReference>
<dbReference type="InterPro" id="IPR001610">
    <property type="entry name" value="PAC"/>
</dbReference>
<dbReference type="Proteomes" id="UP001180825">
    <property type="component" value="Unassembled WGS sequence"/>
</dbReference>
<evidence type="ECO:0000256" key="3">
    <source>
        <dbReference type="ARBA" id="ARBA00022553"/>
    </source>
</evidence>
<comment type="catalytic activity">
    <reaction evidence="1">
        <text>ATP + protein L-histidine = ADP + protein N-phospho-L-histidine.</text>
        <dbReference type="EC" id="2.7.13.3"/>
    </reaction>
</comment>
<dbReference type="CDD" id="cd16922">
    <property type="entry name" value="HATPase_EvgS-ArcB-TorS-like"/>
    <property type="match status" value="1"/>
</dbReference>
<sequence length="680" mass="73210">MSTLPLPVIVRTLPWWRRLPGLRLGRAQRERAQPLGDAALRVLDAVLAEAGVIVFVFDASARCLHCNAEAARVAGLATTPAPGVVLAGRLPDLMLHGPDEAADVETWQTPAGPRQYRVNRGSLPGDGEPRYVVARDVTDQRQHAERLAHNEQQLSLALRGAALGVWDWHVGSGTMQVNARWAEMLGYRLEEITPHVDSWRALVHPDDWPSVSDALVAHLRGHTDGYRCEHRLRHRGGHWIWVLDAGQVVERDAEGQPVRALGIHLDISERRAAIDALEQSHNELELRVQERTAALTAATAQANAASEAKSAFLANISHEIRTPMNAIVGLTRLLSMSPHDERQADRIAKIDGAASHLMLLIGDVLDLSKIESGHMTLEQLPLALPELLEQSLGMFSPQVQAKGLALKLDAGGLPDGLLGDPTRLRQALLNLVGNAVKFTDHGEVGLRVSVLAQDTDAVTLRFEVSDTGPGVDPETAARLFSAFEQGEASTARRHGGTGLGLAITRRIAEMMGGEVGVDSQPGQGARFWFTARLRRDPCARLPQSPCTGLSAAERLRLRCHGRRVLLVEDNPVNQEIALAVLAQGALQVTVAGDGASALHEAANDGFDAVLMDLHLPDMAGTEITRRLRAAGITAPVLALTASATPAERAQCAQLGMAAFLTKPLQPEALHQALLEALDAA</sequence>
<feature type="coiled-coil region" evidence="6">
    <location>
        <begin position="267"/>
        <end position="294"/>
    </location>
</feature>
<organism evidence="11 12">
    <name type="scientific">Roseateles asaccharophilus</name>
    <dbReference type="NCBI Taxonomy" id="582607"/>
    <lineage>
        <taxon>Bacteria</taxon>
        <taxon>Pseudomonadati</taxon>
        <taxon>Pseudomonadota</taxon>
        <taxon>Betaproteobacteria</taxon>
        <taxon>Burkholderiales</taxon>
        <taxon>Sphaerotilaceae</taxon>
        <taxon>Roseateles</taxon>
    </lineage>
</organism>
<gene>
    <name evidence="11" type="ORF">J2X21_002432</name>
</gene>
<name>A0ABU2A9M9_9BURK</name>
<dbReference type="CDD" id="cd17546">
    <property type="entry name" value="REC_hyHK_CKI1_RcsC-like"/>
    <property type="match status" value="1"/>
</dbReference>
<dbReference type="InterPro" id="IPR003661">
    <property type="entry name" value="HisK_dim/P_dom"/>
</dbReference>
<dbReference type="InterPro" id="IPR001789">
    <property type="entry name" value="Sig_transdc_resp-reg_receiver"/>
</dbReference>
<evidence type="ECO:0000256" key="6">
    <source>
        <dbReference type="SAM" id="Coils"/>
    </source>
</evidence>
<dbReference type="InterPro" id="IPR000700">
    <property type="entry name" value="PAS-assoc_C"/>
</dbReference>
<dbReference type="Gene3D" id="1.10.287.130">
    <property type="match status" value="1"/>
</dbReference>
<dbReference type="InterPro" id="IPR035965">
    <property type="entry name" value="PAS-like_dom_sf"/>
</dbReference>
<keyword evidence="6" id="KW-0175">Coiled coil</keyword>
<dbReference type="PANTHER" id="PTHR45339:SF1">
    <property type="entry name" value="HYBRID SIGNAL TRANSDUCTION HISTIDINE KINASE J"/>
    <property type="match status" value="1"/>
</dbReference>
<dbReference type="NCBIfam" id="TIGR00229">
    <property type="entry name" value="sensory_box"/>
    <property type="match status" value="1"/>
</dbReference>
<feature type="domain" description="PAC" evidence="10">
    <location>
        <begin position="226"/>
        <end position="279"/>
    </location>
</feature>
<dbReference type="CDD" id="cd00130">
    <property type="entry name" value="PAS"/>
    <property type="match status" value="1"/>
</dbReference>
<evidence type="ECO:0000256" key="2">
    <source>
        <dbReference type="ARBA" id="ARBA00012438"/>
    </source>
</evidence>
<dbReference type="CDD" id="cd00082">
    <property type="entry name" value="HisKA"/>
    <property type="match status" value="1"/>
</dbReference>
<dbReference type="EMBL" id="JAVDXV010000004">
    <property type="protein sequence ID" value="MDR7333298.1"/>
    <property type="molecule type" value="Genomic_DNA"/>
</dbReference>
<dbReference type="SUPFAM" id="SSF55874">
    <property type="entry name" value="ATPase domain of HSP90 chaperone/DNA topoisomerase II/histidine kinase"/>
    <property type="match status" value="1"/>
</dbReference>
<feature type="domain" description="Histidine kinase" evidence="7">
    <location>
        <begin position="315"/>
        <end position="535"/>
    </location>
</feature>
<evidence type="ECO:0000256" key="1">
    <source>
        <dbReference type="ARBA" id="ARBA00000085"/>
    </source>
</evidence>
<dbReference type="Pfam" id="PF02518">
    <property type="entry name" value="HATPase_c"/>
    <property type="match status" value="1"/>
</dbReference>
<dbReference type="EC" id="2.7.13.3" evidence="2"/>
<feature type="domain" description="PAS" evidence="9">
    <location>
        <begin position="150"/>
        <end position="222"/>
    </location>
</feature>
<dbReference type="SUPFAM" id="SSF52172">
    <property type="entry name" value="CheY-like"/>
    <property type="match status" value="1"/>
</dbReference>
<dbReference type="InterPro" id="IPR036097">
    <property type="entry name" value="HisK_dim/P_sf"/>
</dbReference>
<dbReference type="PROSITE" id="PS50112">
    <property type="entry name" value="PAS"/>
    <property type="match status" value="1"/>
</dbReference>
<dbReference type="SMART" id="SM00387">
    <property type="entry name" value="HATPase_c"/>
    <property type="match status" value="1"/>
</dbReference>
<evidence type="ECO:0000313" key="12">
    <source>
        <dbReference type="Proteomes" id="UP001180825"/>
    </source>
</evidence>
<comment type="caution">
    <text evidence="11">The sequence shown here is derived from an EMBL/GenBank/DDBJ whole genome shotgun (WGS) entry which is preliminary data.</text>
</comment>
<dbReference type="PROSITE" id="PS50113">
    <property type="entry name" value="PAC"/>
    <property type="match status" value="1"/>
</dbReference>
<dbReference type="PROSITE" id="PS50110">
    <property type="entry name" value="RESPONSE_REGULATORY"/>
    <property type="match status" value="1"/>
</dbReference>
<evidence type="ECO:0000259" key="10">
    <source>
        <dbReference type="PROSITE" id="PS50113"/>
    </source>
</evidence>
<dbReference type="Pfam" id="PF00512">
    <property type="entry name" value="HisKA"/>
    <property type="match status" value="1"/>
</dbReference>
<keyword evidence="4" id="KW-0902">Two-component regulatory system</keyword>
<dbReference type="Gene3D" id="3.30.565.10">
    <property type="entry name" value="Histidine kinase-like ATPase, C-terminal domain"/>
    <property type="match status" value="1"/>
</dbReference>
<dbReference type="SUPFAM" id="SSF55785">
    <property type="entry name" value="PYP-like sensor domain (PAS domain)"/>
    <property type="match status" value="1"/>
</dbReference>